<keyword evidence="4 5" id="KW-0472">Membrane</keyword>
<dbReference type="GO" id="GO:0016020">
    <property type="term" value="C:membrane"/>
    <property type="evidence" value="ECO:0007669"/>
    <property type="project" value="UniProtKB-SubCell"/>
</dbReference>
<dbReference type="Proteomes" id="UP000326924">
    <property type="component" value="Unassembled WGS sequence"/>
</dbReference>
<evidence type="ECO:0000256" key="3">
    <source>
        <dbReference type="ARBA" id="ARBA00022989"/>
    </source>
</evidence>
<feature type="transmembrane region" description="Helical" evidence="5">
    <location>
        <begin position="135"/>
        <end position="159"/>
    </location>
</feature>
<evidence type="ECO:0000313" key="8">
    <source>
        <dbReference type="Proteomes" id="UP000326924"/>
    </source>
</evidence>
<sequence length="174" mass="20055">MLNGAARVATWVVRILQFIFAVILVGICSYMIHQYREGGFKVPNEVILPESASVIAMVITLFSLAAVFFLGRTLQFVAVFFDFVIWLLYLASVGLLRHNFHPHREDNPLWRSLVFVKLAQREDPHRHLQAGLVRLLVALVVIQIFFFFFTLLLSAFVATRLEENRTRRRTTHAV</sequence>
<accession>A0A5J5F283</accession>
<organism evidence="7 8">
    <name type="scientific">Sphaerosporella brunnea</name>
    <dbReference type="NCBI Taxonomy" id="1250544"/>
    <lineage>
        <taxon>Eukaryota</taxon>
        <taxon>Fungi</taxon>
        <taxon>Dikarya</taxon>
        <taxon>Ascomycota</taxon>
        <taxon>Pezizomycotina</taxon>
        <taxon>Pezizomycetes</taxon>
        <taxon>Pezizales</taxon>
        <taxon>Pyronemataceae</taxon>
        <taxon>Sphaerosporella</taxon>
    </lineage>
</organism>
<dbReference type="OrthoDB" id="5342507at2759"/>
<feature type="transmembrane region" description="Helical" evidence="5">
    <location>
        <begin position="52"/>
        <end position="70"/>
    </location>
</feature>
<dbReference type="InParanoid" id="A0A5J5F283"/>
<evidence type="ECO:0000313" key="7">
    <source>
        <dbReference type="EMBL" id="KAA8910260.1"/>
    </source>
</evidence>
<evidence type="ECO:0000256" key="2">
    <source>
        <dbReference type="ARBA" id="ARBA00022692"/>
    </source>
</evidence>
<evidence type="ECO:0000256" key="1">
    <source>
        <dbReference type="ARBA" id="ARBA00004141"/>
    </source>
</evidence>
<keyword evidence="3 5" id="KW-1133">Transmembrane helix</keyword>
<comment type="subcellular location">
    <subcellularLocation>
        <location evidence="1">Membrane</location>
        <topology evidence="1">Multi-pass membrane protein</topology>
    </subcellularLocation>
</comment>
<keyword evidence="2 5" id="KW-0812">Transmembrane</keyword>
<evidence type="ECO:0000256" key="4">
    <source>
        <dbReference type="ARBA" id="ARBA00023136"/>
    </source>
</evidence>
<protein>
    <recommendedName>
        <fullName evidence="6">MARVEL domain-containing protein</fullName>
    </recommendedName>
</protein>
<dbReference type="AlphaFoldDB" id="A0A5J5F283"/>
<name>A0A5J5F283_9PEZI</name>
<proteinExistence type="predicted"/>
<dbReference type="PANTHER" id="PTHR39608">
    <property type="entry name" value="INTEGRAL MEMBRANE PROTEIN (AFU_ORTHOLOGUE AFUA_5G08640)"/>
    <property type="match status" value="1"/>
</dbReference>
<comment type="caution">
    <text evidence="7">The sequence shown here is derived from an EMBL/GenBank/DDBJ whole genome shotgun (WGS) entry which is preliminary data.</text>
</comment>
<feature type="domain" description="MARVEL" evidence="6">
    <location>
        <begin position="10"/>
        <end position="141"/>
    </location>
</feature>
<evidence type="ECO:0000256" key="5">
    <source>
        <dbReference type="SAM" id="Phobius"/>
    </source>
</evidence>
<feature type="transmembrane region" description="Helical" evidence="5">
    <location>
        <begin position="77"/>
        <end position="96"/>
    </location>
</feature>
<keyword evidence="8" id="KW-1185">Reference proteome</keyword>
<evidence type="ECO:0000259" key="6">
    <source>
        <dbReference type="Pfam" id="PF01284"/>
    </source>
</evidence>
<reference evidence="7 8" key="1">
    <citation type="submission" date="2019-09" db="EMBL/GenBank/DDBJ databases">
        <title>Draft genome of the ectomycorrhizal ascomycete Sphaerosporella brunnea.</title>
        <authorList>
            <consortium name="DOE Joint Genome Institute"/>
            <person name="Benucci G.M."/>
            <person name="Marozzi G."/>
            <person name="Antonielli L."/>
            <person name="Sanchez S."/>
            <person name="Marco P."/>
            <person name="Wang X."/>
            <person name="Falini L.B."/>
            <person name="Barry K."/>
            <person name="Haridas S."/>
            <person name="Lipzen A."/>
            <person name="Labutti K."/>
            <person name="Grigoriev I.V."/>
            <person name="Murat C."/>
            <person name="Martin F."/>
            <person name="Albertini E."/>
            <person name="Donnini D."/>
            <person name="Bonito G."/>
        </authorList>
    </citation>
    <scope>NUCLEOTIDE SEQUENCE [LARGE SCALE GENOMIC DNA]</scope>
    <source>
        <strain evidence="7 8">Sb_GMNB300</strain>
    </source>
</reference>
<dbReference type="InterPro" id="IPR008253">
    <property type="entry name" value="Marvel"/>
</dbReference>
<dbReference type="EMBL" id="VXIS01000048">
    <property type="protein sequence ID" value="KAA8910260.1"/>
    <property type="molecule type" value="Genomic_DNA"/>
</dbReference>
<dbReference type="PANTHER" id="PTHR39608:SF2">
    <property type="entry name" value="MARVEL DOMAIN-CONTAINING PROTEIN"/>
    <property type="match status" value="1"/>
</dbReference>
<dbReference type="Pfam" id="PF01284">
    <property type="entry name" value="MARVEL"/>
    <property type="match status" value="1"/>
</dbReference>
<gene>
    <name evidence="7" type="ORF">FN846DRAFT_553876</name>
</gene>
<feature type="transmembrane region" description="Helical" evidence="5">
    <location>
        <begin position="12"/>
        <end position="32"/>
    </location>
</feature>